<sequence length="222" mass="21719">MRSTTIVAAGVLALASTVAANPELPEVFHQMLARQAPGSAEYQCHSDCGYTIINSRTPGYCDSAEWKDLLNKCLACANTYNMWKDYGNGVGAAAKGCGINAVPGGGNSGSSSSAAAPTSSQAAPTSAQSSAAQSTPAQSSAAQSSAAKSSTAQTSAAQTSAAQSSAAKSSAAQSSSKATAVPTTATNGTTSRPIPTVTAGASRMAVGSVVLGAGAFVAALMV</sequence>
<comment type="caution">
    <text evidence="3">The sequence shown here is derived from an EMBL/GenBank/DDBJ whole genome shotgun (WGS) entry which is preliminary data.</text>
</comment>
<keyword evidence="4" id="KW-1185">Reference proteome</keyword>
<feature type="region of interest" description="Disordered" evidence="1">
    <location>
        <begin position="106"/>
        <end position="146"/>
    </location>
</feature>
<name>A0A507AY12_9PEZI</name>
<dbReference type="GeneID" id="41968147"/>
<evidence type="ECO:0000256" key="1">
    <source>
        <dbReference type="SAM" id="MobiDB-lite"/>
    </source>
</evidence>
<evidence type="ECO:0000313" key="4">
    <source>
        <dbReference type="Proteomes" id="UP000319257"/>
    </source>
</evidence>
<organism evidence="3 4">
    <name type="scientific">Thyridium curvatum</name>
    <dbReference type="NCBI Taxonomy" id="1093900"/>
    <lineage>
        <taxon>Eukaryota</taxon>
        <taxon>Fungi</taxon>
        <taxon>Dikarya</taxon>
        <taxon>Ascomycota</taxon>
        <taxon>Pezizomycotina</taxon>
        <taxon>Sordariomycetes</taxon>
        <taxon>Sordariomycetidae</taxon>
        <taxon>Thyridiales</taxon>
        <taxon>Thyridiaceae</taxon>
        <taxon>Thyridium</taxon>
    </lineage>
</organism>
<protein>
    <submittedName>
        <fullName evidence="3">Uncharacterized protein</fullName>
    </submittedName>
</protein>
<reference evidence="3 4" key="1">
    <citation type="submission" date="2019-06" db="EMBL/GenBank/DDBJ databases">
        <title>Draft genome sequence of the filamentous fungus Phialemoniopsis curvata isolated from diesel fuel.</title>
        <authorList>
            <person name="Varaljay V.A."/>
            <person name="Lyon W.J."/>
            <person name="Crouch A.L."/>
            <person name="Drake C.E."/>
            <person name="Hollomon J.M."/>
            <person name="Nadeau L.J."/>
            <person name="Nunn H.S."/>
            <person name="Stevenson B.S."/>
            <person name="Bojanowski C.L."/>
            <person name="Crookes-Goodson W.J."/>
        </authorList>
    </citation>
    <scope>NUCLEOTIDE SEQUENCE [LARGE SCALE GENOMIC DNA]</scope>
    <source>
        <strain evidence="3 4">D216</strain>
    </source>
</reference>
<accession>A0A507AY12</accession>
<feature type="compositionally biased region" description="Low complexity" evidence="1">
    <location>
        <begin position="168"/>
        <end position="190"/>
    </location>
</feature>
<feature type="region of interest" description="Disordered" evidence="1">
    <location>
        <begin position="168"/>
        <end position="194"/>
    </location>
</feature>
<dbReference type="OrthoDB" id="4160690at2759"/>
<evidence type="ECO:0000256" key="2">
    <source>
        <dbReference type="SAM" id="SignalP"/>
    </source>
</evidence>
<dbReference type="EMBL" id="SKBQ01000003">
    <property type="protein sequence ID" value="TPX12523.1"/>
    <property type="molecule type" value="Genomic_DNA"/>
</dbReference>
<gene>
    <name evidence="3" type="ORF">E0L32_000700</name>
</gene>
<dbReference type="AlphaFoldDB" id="A0A507AY12"/>
<dbReference type="STRING" id="1093900.A0A507AY12"/>
<feature type="signal peptide" evidence="2">
    <location>
        <begin position="1"/>
        <end position="20"/>
    </location>
</feature>
<dbReference type="InParanoid" id="A0A507AY12"/>
<feature type="chain" id="PRO_5021490795" evidence="2">
    <location>
        <begin position="21"/>
        <end position="222"/>
    </location>
</feature>
<dbReference type="Proteomes" id="UP000319257">
    <property type="component" value="Unassembled WGS sequence"/>
</dbReference>
<proteinExistence type="predicted"/>
<feature type="compositionally biased region" description="Low complexity" evidence="1">
    <location>
        <begin position="110"/>
        <end position="146"/>
    </location>
</feature>
<evidence type="ECO:0000313" key="3">
    <source>
        <dbReference type="EMBL" id="TPX12523.1"/>
    </source>
</evidence>
<dbReference type="RefSeq" id="XP_030994234.1">
    <property type="nucleotide sequence ID" value="XM_031141702.1"/>
</dbReference>
<keyword evidence="2" id="KW-0732">Signal</keyword>